<dbReference type="Pfam" id="PF13304">
    <property type="entry name" value="AAA_21"/>
    <property type="match status" value="1"/>
</dbReference>
<dbReference type="PANTHER" id="PTHR43581:SF4">
    <property type="entry name" value="ATP_GTP PHOSPHATASE"/>
    <property type="match status" value="1"/>
</dbReference>
<name>A0ABT5EVU6_9BACT</name>
<evidence type="ECO:0000256" key="1">
    <source>
        <dbReference type="SAM" id="MobiDB-lite"/>
    </source>
</evidence>
<dbReference type="InterPro" id="IPR051396">
    <property type="entry name" value="Bact_Antivir_Def_Nuclease"/>
</dbReference>
<evidence type="ECO:0000313" key="3">
    <source>
        <dbReference type="EMBL" id="MDC0745554.1"/>
    </source>
</evidence>
<feature type="region of interest" description="Disordered" evidence="1">
    <location>
        <begin position="349"/>
        <end position="381"/>
    </location>
</feature>
<organism evidence="3 4">
    <name type="scientific">Polyangium mundeleinium</name>
    <dbReference type="NCBI Taxonomy" id="2995306"/>
    <lineage>
        <taxon>Bacteria</taxon>
        <taxon>Pseudomonadati</taxon>
        <taxon>Myxococcota</taxon>
        <taxon>Polyangia</taxon>
        <taxon>Polyangiales</taxon>
        <taxon>Polyangiaceae</taxon>
        <taxon>Polyangium</taxon>
    </lineage>
</organism>
<dbReference type="Proteomes" id="UP001221411">
    <property type="component" value="Unassembled WGS sequence"/>
</dbReference>
<accession>A0ABT5EVU6</accession>
<protein>
    <submittedName>
        <fullName evidence="3">AAA family ATPase</fullName>
    </submittedName>
</protein>
<comment type="caution">
    <text evidence="3">The sequence shown here is derived from an EMBL/GenBank/DDBJ whole genome shotgun (WGS) entry which is preliminary data.</text>
</comment>
<dbReference type="InterPro" id="IPR027417">
    <property type="entry name" value="P-loop_NTPase"/>
</dbReference>
<evidence type="ECO:0000259" key="2">
    <source>
        <dbReference type="Pfam" id="PF13304"/>
    </source>
</evidence>
<keyword evidence="4" id="KW-1185">Reference proteome</keyword>
<dbReference type="InterPro" id="IPR003959">
    <property type="entry name" value="ATPase_AAA_core"/>
</dbReference>
<reference evidence="3 4" key="1">
    <citation type="submission" date="2022-11" db="EMBL/GenBank/DDBJ databases">
        <title>Minimal conservation of predation-associated metabolite biosynthetic gene clusters underscores biosynthetic potential of Myxococcota including descriptions for ten novel species: Archangium lansinium sp. nov., Myxococcus landrumus sp. nov., Nannocystis bai.</title>
        <authorList>
            <person name="Ahearne A."/>
            <person name="Stevens C."/>
            <person name="Dowd S."/>
        </authorList>
    </citation>
    <scope>NUCLEOTIDE SEQUENCE [LARGE SCALE GENOMIC DNA]</scope>
    <source>
        <strain evidence="3 4">RJM3</strain>
    </source>
</reference>
<evidence type="ECO:0000313" key="4">
    <source>
        <dbReference type="Proteomes" id="UP001221411"/>
    </source>
</evidence>
<gene>
    <name evidence="3" type="ORF">POL67_29745</name>
</gene>
<feature type="compositionally biased region" description="Acidic residues" evidence="1">
    <location>
        <begin position="366"/>
        <end position="381"/>
    </location>
</feature>
<dbReference type="RefSeq" id="WP_271923194.1">
    <property type="nucleotide sequence ID" value="NZ_JAQNDO010000001.1"/>
</dbReference>
<feature type="domain" description="ATPase AAA-type core" evidence="2">
    <location>
        <begin position="24"/>
        <end position="323"/>
    </location>
</feature>
<dbReference type="EMBL" id="JAQNDO010000001">
    <property type="protein sequence ID" value="MDC0745554.1"/>
    <property type="molecule type" value="Genomic_DNA"/>
</dbReference>
<dbReference type="PANTHER" id="PTHR43581">
    <property type="entry name" value="ATP/GTP PHOSPHATASE"/>
    <property type="match status" value="1"/>
</dbReference>
<sequence length="381" mass="43264">MLKRISIHNFKCFVDFDLDLPRISLVVGSNGSGKTSLWEVLAGLQDVIVRGADISTAFPTRTLTRWRKDEPVQRFGLTLENDEGTYQYDLEVGHDEKRRIPTIRREELRSGNRTLHKTIDGAITVQHGHSLRKRLAFSRKLSYLSAMEASDANEFLIAFRESVANLWLLAPSPRRIEPTTQAEANWLDRDGANFASWWRGILVERTEVSARLLEALRPAMPGLQGITFERMSSEVRELMLNFRIRGSDYKLSASELSDGQRSLLLLYGFLYGALDRPATVFIDEPETNLAPHEMQPWLSAMRMAIEDHGGQVLVISHHPEVIDYVASAHTIQFRRPHGGPAMTNEVTLETTGGRPVSEWLSRPWAYEDEEEGDQREEEPAP</sequence>
<dbReference type="PIRSF" id="PIRSF029347">
    <property type="entry name" value="RecF"/>
    <property type="match status" value="1"/>
</dbReference>
<dbReference type="Gene3D" id="3.40.50.300">
    <property type="entry name" value="P-loop containing nucleotide triphosphate hydrolases"/>
    <property type="match status" value="2"/>
</dbReference>
<proteinExistence type="predicted"/>
<dbReference type="InterPro" id="IPR014555">
    <property type="entry name" value="RecF-like"/>
</dbReference>
<dbReference type="SUPFAM" id="SSF52540">
    <property type="entry name" value="P-loop containing nucleoside triphosphate hydrolases"/>
    <property type="match status" value="1"/>
</dbReference>